<evidence type="ECO:0000256" key="1">
    <source>
        <dbReference type="SAM" id="MobiDB-lite"/>
    </source>
</evidence>
<feature type="compositionally biased region" description="Polar residues" evidence="1">
    <location>
        <begin position="1"/>
        <end position="14"/>
    </location>
</feature>
<dbReference type="HOGENOM" id="CLU_2705538_0_0_1"/>
<feature type="compositionally biased region" description="Pro residues" evidence="1">
    <location>
        <begin position="38"/>
        <end position="54"/>
    </location>
</feature>
<dbReference type="AlphaFoldDB" id="A0A0C9TGR9"/>
<proteinExistence type="predicted"/>
<dbReference type="EMBL" id="KN819421">
    <property type="protein sequence ID" value="KIJ09993.1"/>
    <property type="molecule type" value="Genomic_DNA"/>
</dbReference>
<name>A0A0C9TGR9_PAXIN</name>
<evidence type="ECO:0000313" key="2">
    <source>
        <dbReference type="EMBL" id="KIJ09993.1"/>
    </source>
</evidence>
<gene>
    <name evidence="2" type="ORF">PAXINDRAFT_16944</name>
</gene>
<protein>
    <submittedName>
        <fullName evidence="2">Uncharacterized protein</fullName>
    </submittedName>
</protein>
<keyword evidence="3" id="KW-1185">Reference proteome</keyword>
<organism evidence="2 3">
    <name type="scientific">Paxillus involutus ATCC 200175</name>
    <dbReference type="NCBI Taxonomy" id="664439"/>
    <lineage>
        <taxon>Eukaryota</taxon>
        <taxon>Fungi</taxon>
        <taxon>Dikarya</taxon>
        <taxon>Basidiomycota</taxon>
        <taxon>Agaricomycotina</taxon>
        <taxon>Agaricomycetes</taxon>
        <taxon>Agaricomycetidae</taxon>
        <taxon>Boletales</taxon>
        <taxon>Paxilineae</taxon>
        <taxon>Paxillaceae</taxon>
        <taxon>Paxillus</taxon>
    </lineage>
</organism>
<feature type="region of interest" description="Disordered" evidence="1">
    <location>
        <begin position="1"/>
        <end position="73"/>
    </location>
</feature>
<reference evidence="3" key="2">
    <citation type="submission" date="2015-01" db="EMBL/GenBank/DDBJ databases">
        <title>Evolutionary Origins and Diversification of the Mycorrhizal Mutualists.</title>
        <authorList>
            <consortium name="DOE Joint Genome Institute"/>
            <consortium name="Mycorrhizal Genomics Consortium"/>
            <person name="Kohler A."/>
            <person name="Kuo A."/>
            <person name="Nagy L.G."/>
            <person name="Floudas D."/>
            <person name="Copeland A."/>
            <person name="Barry K.W."/>
            <person name="Cichocki N."/>
            <person name="Veneault-Fourrey C."/>
            <person name="LaButti K."/>
            <person name="Lindquist E.A."/>
            <person name="Lipzen A."/>
            <person name="Lundell T."/>
            <person name="Morin E."/>
            <person name="Murat C."/>
            <person name="Riley R."/>
            <person name="Ohm R."/>
            <person name="Sun H."/>
            <person name="Tunlid A."/>
            <person name="Henrissat B."/>
            <person name="Grigoriev I.V."/>
            <person name="Hibbett D.S."/>
            <person name="Martin F."/>
        </authorList>
    </citation>
    <scope>NUCLEOTIDE SEQUENCE [LARGE SCALE GENOMIC DNA]</scope>
    <source>
        <strain evidence="3">ATCC 200175</strain>
    </source>
</reference>
<sequence>MANEQSLNLLGSSSPRKEKEPSFQFPDLSDPDAVAMPSPLPTNMPQSPPIPPRPQLQNLVPQLSRHLPPQAQE</sequence>
<evidence type="ECO:0000313" key="3">
    <source>
        <dbReference type="Proteomes" id="UP000053647"/>
    </source>
</evidence>
<reference evidence="2 3" key="1">
    <citation type="submission" date="2014-06" db="EMBL/GenBank/DDBJ databases">
        <authorList>
            <consortium name="DOE Joint Genome Institute"/>
            <person name="Kuo A."/>
            <person name="Kohler A."/>
            <person name="Nagy L.G."/>
            <person name="Floudas D."/>
            <person name="Copeland A."/>
            <person name="Barry K.W."/>
            <person name="Cichocki N."/>
            <person name="Veneault-Fourrey C."/>
            <person name="LaButti K."/>
            <person name="Lindquist E.A."/>
            <person name="Lipzen A."/>
            <person name="Lundell T."/>
            <person name="Morin E."/>
            <person name="Murat C."/>
            <person name="Sun H."/>
            <person name="Tunlid A."/>
            <person name="Henrissat B."/>
            <person name="Grigoriev I.V."/>
            <person name="Hibbett D.S."/>
            <person name="Martin F."/>
            <person name="Nordberg H.P."/>
            <person name="Cantor M.N."/>
            <person name="Hua S.X."/>
        </authorList>
    </citation>
    <scope>NUCLEOTIDE SEQUENCE [LARGE SCALE GENOMIC DNA]</scope>
    <source>
        <strain evidence="2 3">ATCC 200175</strain>
    </source>
</reference>
<accession>A0A0C9TGR9</accession>
<dbReference type="Proteomes" id="UP000053647">
    <property type="component" value="Unassembled WGS sequence"/>
</dbReference>